<evidence type="ECO:0000313" key="2">
    <source>
        <dbReference type="Proteomes" id="UP000254720"/>
    </source>
</evidence>
<dbReference type="EMBL" id="QQAX01000031">
    <property type="protein sequence ID" value="RDI38538.1"/>
    <property type="molecule type" value="Genomic_DNA"/>
</dbReference>
<dbReference type="Proteomes" id="UP000254720">
    <property type="component" value="Unassembled WGS sequence"/>
</dbReference>
<name>A0A370G421_9COXI</name>
<keyword evidence="2" id="KW-1185">Reference proteome</keyword>
<evidence type="ECO:0000313" key="1">
    <source>
        <dbReference type="EMBL" id="RDI38538.1"/>
    </source>
</evidence>
<gene>
    <name evidence="1" type="ORF">C8D86_13120</name>
</gene>
<comment type="caution">
    <text evidence="1">The sequence shown here is derived from an EMBL/GenBank/DDBJ whole genome shotgun (WGS) entry which is preliminary data.</text>
</comment>
<reference evidence="1 2" key="1">
    <citation type="submission" date="2018-07" db="EMBL/GenBank/DDBJ databases">
        <title>Genomic Encyclopedia of Type Strains, Phase IV (KMG-IV): sequencing the most valuable type-strain genomes for metagenomic binning, comparative biology and taxonomic classification.</title>
        <authorList>
            <person name="Goeker M."/>
        </authorList>
    </citation>
    <scope>NUCLEOTIDE SEQUENCE [LARGE SCALE GENOMIC DNA]</scope>
    <source>
        <strain evidence="1 2">DSM 16500</strain>
    </source>
</reference>
<dbReference type="RefSeq" id="WP_114835324.1">
    <property type="nucleotide sequence ID" value="NZ_LR699116.1"/>
</dbReference>
<sequence>MKLYRFVASNTHRAIFTVNDALGPEALIYSTRKIPGGVEVLAGLPLDTNEPTAQNGQPIDVDKSIPHEIKQVDSSFDYKLIESFKMQMETMNESIQALSDSIATLQKTYADKLERKKIGKWNLFKMLEIAKLLKLSAFRNKTTS</sequence>
<dbReference type="OrthoDB" id="9778554at2"/>
<dbReference type="AlphaFoldDB" id="A0A370G421"/>
<organism evidence="1 2">
    <name type="scientific">Aquicella lusitana</name>
    <dbReference type="NCBI Taxonomy" id="254246"/>
    <lineage>
        <taxon>Bacteria</taxon>
        <taxon>Pseudomonadati</taxon>
        <taxon>Pseudomonadota</taxon>
        <taxon>Gammaproteobacteria</taxon>
        <taxon>Legionellales</taxon>
        <taxon>Coxiellaceae</taxon>
        <taxon>Aquicella</taxon>
    </lineage>
</organism>
<proteinExistence type="predicted"/>
<protein>
    <submittedName>
        <fullName evidence="1">Uncharacterized protein</fullName>
    </submittedName>
</protein>
<accession>A0A370G421</accession>